<dbReference type="Gene3D" id="2.20.25.10">
    <property type="match status" value="1"/>
</dbReference>
<dbReference type="InterPro" id="IPR017941">
    <property type="entry name" value="Rieske_2Fe-2S"/>
</dbReference>
<sequence length="394" mass="44353">MTTDERSEPGHDSLSDATQSKKVSTKWRGYLDATLGFRNHWNPVGYGHEIAEGAFVAVTALDEPILLTRVDGEVRAIQDRCAHRGARFSAQPLCFRKGTVSCWYHGWTYDLADGRLSDVLTSPGSPVIGRVRVPTYPVVEAQGLVFVYVGDGDPPALAHDVPPGFLDEDTHCLGIRRTVRSNWRIGVENGFDTTHIFMHRNSALIKGNNIALPLGFVPTDRGAVQVHGEGWPKGVVDNLSENYVPVFEASLQGVPVWTSELRGDEKRVAGQISVWLPGVLKVDPFPDPSLIQYEFYVPISATEHEYFQVLQRKVTSEQDIETFEKEFDETWRDLGLHSFNDDDVWAREELEEFYRDGDGWSNERLFPPDMCIVEWRRLASAHGRGTQPPFSARR</sequence>
<feature type="region of interest" description="Disordered" evidence="6">
    <location>
        <begin position="1"/>
        <end position="20"/>
    </location>
</feature>
<accession>A0ABW3VRM3</accession>
<dbReference type="Proteomes" id="UP001597182">
    <property type="component" value="Unassembled WGS sequence"/>
</dbReference>
<keyword evidence="5" id="KW-0411">Iron-sulfur</keyword>
<keyword evidence="2" id="KW-0479">Metal-binding</keyword>
<dbReference type="EMBL" id="JBHTMB010000287">
    <property type="protein sequence ID" value="MFD1237415.1"/>
    <property type="molecule type" value="Genomic_DNA"/>
</dbReference>
<feature type="domain" description="Rieske" evidence="7">
    <location>
        <begin position="41"/>
        <end position="147"/>
    </location>
</feature>
<reference evidence="9" key="1">
    <citation type="journal article" date="2019" name="Int. J. Syst. Evol. Microbiol.">
        <title>The Global Catalogue of Microorganisms (GCM) 10K type strain sequencing project: providing services to taxonomists for standard genome sequencing and annotation.</title>
        <authorList>
            <consortium name="The Broad Institute Genomics Platform"/>
            <consortium name="The Broad Institute Genome Sequencing Center for Infectious Disease"/>
            <person name="Wu L."/>
            <person name="Ma J."/>
        </authorList>
    </citation>
    <scope>NUCLEOTIDE SEQUENCE [LARGE SCALE GENOMIC DNA]</scope>
    <source>
        <strain evidence="9">CCUG 49018</strain>
    </source>
</reference>
<keyword evidence="4" id="KW-0408">Iron</keyword>
<proteinExistence type="predicted"/>
<dbReference type="InterPro" id="IPR050584">
    <property type="entry name" value="Cholesterol_7-desaturase"/>
</dbReference>
<dbReference type="Gene3D" id="3.90.380.10">
    <property type="entry name" value="Naphthalene 1,2-dioxygenase Alpha Subunit, Chain A, domain 1"/>
    <property type="match status" value="1"/>
</dbReference>
<evidence type="ECO:0000256" key="1">
    <source>
        <dbReference type="ARBA" id="ARBA00022714"/>
    </source>
</evidence>
<keyword evidence="9" id="KW-1185">Reference proteome</keyword>
<evidence type="ECO:0000256" key="5">
    <source>
        <dbReference type="ARBA" id="ARBA00023014"/>
    </source>
</evidence>
<dbReference type="RefSeq" id="WP_379653305.1">
    <property type="nucleotide sequence ID" value="NZ_JBHTMB010000287.1"/>
</dbReference>
<feature type="compositionally biased region" description="Basic and acidic residues" evidence="6">
    <location>
        <begin position="1"/>
        <end position="14"/>
    </location>
</feature>
<evidence type="ECO:0000256" key="4">
    <source>
        <dbReference type="ARBA" id="ARBA00023004"/>
    </source>
</evidence>
<dbReference type="InterPro" id="IPR021028">
    <property type="entry name" value="Homotrim_ring_OHase_catalytic"/>
</dbReference>
<evidence type="ECO:0000256" key="3">
    <source>
        <dbReference type="ARBA" id="ARBA00023002"/>
    </source>
</evidence>
<evidence type="ECO:0000313" key="8">
    <source>
        <dbReference type="EMBL" id="MFD1237415.1"/>
    </source>
</evidence>
<dbReference type="Pfam" id="PF11723">
    <property type="entry name" value="Aromatic_hydrox"/>
    <property type="match status" value="1"/>
</dbReference>
<name>A0ABW3VRM3_9PSEU</name>
<evidence type="ECO:0000256" key="2">
    <source>
        <dbReference type="ARBA" id="ARBA00022723"/>
    </source>
</evidence>
<dbReference type="Gene3D" id="2.20.25.680">
    <property type="match status" value="1"/>
</dbReference>
<keyword evidence="1" id="KW-0001">2Fe-2S</keyword>
<dbReference type="PROSITE" id="PS51296">
    <property type="entry name" value="RIESKE"/>
    <property type="match status" value="1"/>
</dbReference>
<keyword evidence="3" id="KW-0560">Oxidoreductase</keyword>
<dbReference type="InterPro" id="IPR036922">
    <property type="entry name" value="Rieske_2Fe-2S_sf"/>
</dbReference>
<organism evidence="8 9">
    <name type="scientific">Pseudonocardia benzenivorans</name>
    <dbReference type="NCBI Taxonomy" id="228005"/>
    <lineage>
        <taxon>Bacteria</taxon>
        <taxon>Bacillati</taxon>
        <taxon>Actinomycetota</taxon>
        <taxon>Actinomycetes</taxon>
        <taxon>Pseudonocardiales</taxon>
        <taxon>Pseudonocardiaceae</taxon>
        <taxon>Pseudonocardia</taxon>
    </lineage>
</organism>
<dbReference type="SUPFAM" id="SSF50022">
    <property type="entry name" value="ISP domain"/>
    <property type="match status" value="1"/>
</dbReference>
<comment type="caution">
    <text evidence="8">The sequence shown here is derived from an EMBL/GenBank/DDBJ whole genome shotgun (WGS) entry which is preliminary data.</text>
</comment>
<dbReference type="CDD" id="cd08878">
    <property type="entry name" value="RHO_alpha_C_DMO-like"/>
    <property type="match status" value="1"/>
</dbReference>
<gene>
    <name evidence="8" type="ORF">ACFQ34_29380</name>
</gene>
<protein>
    <submittedName>
        <fullName evidence="8">Rieske 2Fe-2S domain-containing protein</fullName>
    </submittedName>
</protein>
<evidence type="ECO:0000259" key="7">
    <source>
        <dbReference type="PROSITE" id="PS51296"/>
    </source>
</evidence>
<dbReference type="PANTHER" id="PTHR21266:SF59">
    <property type="entry name" value="BLR4922 PROTEIN"/>
    <property type="match status" value="1"/>
</dbReference>
<evidence type="ECO:0000256" key="6">
    <source>
        <dbReference type="SAM" id="MobiDB-lite"/>
    </source>
</evidence>
<dbReference type="Pfam" id="PF00355">
    <property type="entry name" value="Rieske"/>
    <property type="match status" value="1"/>
</dbReference>
<dbReference type="PANTHER" id="PTHR21266">
    <property type="entry name" value="IRON-SULFUR DOMAIN CONTAINING PROTEIN"/>
    <property type="match status" value="1"/>
</dbReference>
<evidence type="ECO:0000313" key="9">
    <source>
        <dbReference type="Proteomes" id="UP001597182"/>
    </source>
</evidence>
<dbReference type="SUPFAM" id="SSF55961">
    <property type="entry name" value="Bet v1-like"/>
    <property type="match status" value="1"/>
</dbReference>